<evidence type="ECO:0000256" key="6">
    <source>
        <dbReference type="PIRSR" id="PIRSR640255-1"/>
    </source>
</evidence>
<dbReference type="EC" id="3.4.21.-" evidence="8"/>
<dbReference type="SUPFAM" id="SSF50494">
    <property type="entry name" value="Trypsin-like serine proteases"/>
    <property type="match status" value="1"/>
</dbReference>
<dbReference type="Proteomes" id="UP000256829">
    <property type="component" value="Unassembled WGS sequence"/>
</dbReference>
<dbReference type="Pfam" id="PF01223">
    <property type="entry name" value="Endonuclease_NS"/>
    <property type="match status" value="1"/>
</dbReference>
<feature type="compositionally biased region" description="Pro residues" evidence="9">
    <location>
        <begin position="399"/>
        <end position="413"/>
    </location>
</feature>
<feature type="compositionally biased region" description="Basic residues" evidence="9">
    <location>
        <begin position="762"/>
        <end position="789"/>
    </location>
</feature>
<keyword evidence="7" id="KW-0479">Metal-binding</keyword>
<accession>A0A3D8VDN4</accession>
<organism evidence="12 13">
    <name type="scientific">Lysobacter soli</name>
    <dbReference type="NCBI Taxonomy" id="453783"/>
    <lineage>
        <taxon>Bacteria</taxon>
        <taxon>Pseudomonadati</taxon>
        <taxon>Pseudomonadota</taxon>
        <taxon>Gammaproteobacteria</taxon>
        <taxon>Lysobacterales</taxon>
        <taxon>Lysobacteraceae</taxon>
        <taxon>Lysobacter</taxon>
    </lineage>
</organism>
<feature type="domain" description="DNA/RNA non-specific endonuclease/pyrophosphatase/phosphodiesterase" evidence="11">
    <location>
        <begin position="470"/>
        <end position="738"/>
    </location>
</feature>
<evidence type="ECO:0000256" key="4">
    <source>
        <dbReference type="ARBA" id="ARBA00022801"/>
    </source>
</evidence>
<keyword evidence="2 8" id="KW-0645">Protease</keyword>
<protein>
    <recommendedName>
        <fullName evidence="8">Serine protease</fullName>
        <ecNumber evidence="8">3.4.21.-</ecNumber>
    </recommendedName>
</protein>
<dbReference type="SMART" id="SM00477">
    <property type="entry name" value="NUC"/>
    <property type="match status" value="1"/>
</dbReference>
<reference evidence="12 13" key="1">
    <citation type="submission" date="2018-08" db="EMBL/GenBank/DDBJ databases">
        <title>Lysobacter soli KCTC 22011, whole genome shotgun sequence.</title>
        <authorList>
            <person name="Zhang X."/>
            <person name="Feng G."/>
            <person name="Zhu H."/>
        </authorList>
    </citation>
    <scope>NUCLEOTIDE SEQUENCE [LARGE SCALE GENOMIC DNA]</scope>
    <source>
        <strain evidence="12 13">KCTC 22011</strain>
    </source>
</reference>
<feature type="region of interest" description="Disordered" evidence="9">
    <location>
        <begin position="394"/>
        <end position="432"/>
    </location>
</feature>
<evidence type="ECO:0000256" key="5">
    <source>
        <dbReference type="ARBA" id="ARBA00022825"/>
    </source>
</evidence>
<dbReference type="GO" id="GO:0004519">
    <property type="term" value="F:endonuclease activity"/>
    <property type="evidence" value="ECO:0007669"/>
    <property type="project" value="TreeGrafter"/>
</dbReference>
<dbReference type="AlphaFoldDB" id="A0A3D8VDN4"/>
<evidence type="ECO:0000256" key="9">
    <source>
        <dbReference type="SAM" id="MobiDB-lite"/>
    </source>
</evidence>
<feature type="domain" description="ENPP1-3/EXOG-like endonuclease/phosphodiesterase" evidence="10">
    <location>
        <begin position="471"/>
        <end position="738"/>
    </location>
</feature>
<dbReference type="Pfam" id="PF13365">
    <property type="entry name" value="Trypsin_2"/>
    <property type="match status" value="1"/>
</dbReference>
<comment type="caution">
    <text evidence="12">The sequence shown here is derived from an EMBL/GenBank/DDBJ whole genome shotgun (WGS) entry which is preliminary data.</text>
</comment>
<keyword evidence="13" id="KW-1185">Reference proteome</keyword>
<dbReference type="InterPro" id="IPR001604">
    <property type="entry name" value="Endo_G_ENPP1-like_dom"/>
</dbReference>
<dbReference type="GO" id="GO:0006508">
    <property type="term" value="P:proteolysis"/>
    <property type="evidence" value="ECO:0007669"/>
    <property type="project" value="UniProtKB-KW"/>
</dbReference>
<feature type="compositionally biased region" description="Basic residues" evidence="9">
    <location>
        <begin position="820"/>
        <end position="829"/>
    </location>
</feature>
<evidence type="ECO:0000259" key="10">
    <source>
        <dbReference type="SMART" id="SM00477"/>
    </source>
</evidence>
<dbReference type="InterPro" id="IPR008256">
    <property type="entry name" value="Peptidase_S1B"/>
</dbReference>
<feature type="active site" description="Proton acceptor" evidence="6">
    <location>
        <position position="570"/>
    </location>
</feature>
<dbReference type="Gene3D" id="3.40.570.10">
    <property type="entry name" value="Extracellular Endonuclease, subunit A"/>
    <property type="match status" value="1"/>
</dbReference>
<dbReference type="InterPro" id="IPR020821">
    <property type="entry name" value="ENPP1-3/EXOG-like_nuc-like"/>
</dbReference>
<proteinExistence type="inferred from homology"/>
<dbReference type="SUPFAM" id="SSF54060">
    <property type="entry name" value="His-Me finger endonucleases"/>
    <property type="match status" value="1"/>
</dbReference>
<dbReference type="InterPro" id="IPR040255">
    <property type="entry name" value="Non-specific_endonuclease"/>
</dbReference>
<dbReference type="SMART" id="SM00892">
    <property type="entry name" value="Endonuclease_NS"/>
    <property type="match status" value="1"/>
</dbReference>
<dbReference type="GO" id="GO:0003676">
    <property type="term" value="F:nucleic acid binding"/>
    <property type="evidence" value="ECO:0007669"/>
    <property type="project" value="InterPro"/>
</dbReference>
<feature type="compositionally biased region" description="Basic and acidic residues" evidence="9">
    <location>
        <begin position="365"/>
        <end position="379"/>
    </location>
</feature>
<evidence type="ECO:0000256" key="8">
    <source>
        <dbReference type="RuleBase" id="RU004296"/>
    </source>
</evidence>
<dbReference type="InterPro" id="IPR044925">
    <property type="entry name" value="His-Me_finger_sf"/>
</dbReference>
<dbReference type="EMBL" id="QTJR01000005">
    <property type="protein sequence ID" value="RDY67460.1"/>
    <property type="molecule type" value="Genomic_DNA"/>
</dbReference>
<comment type="similarity">
    <text evidence="1 8">Belongs to the peptidase S1B family.</text>
</comment>
<name>A0A3D8VDN4_9GAMM</name>
<evidence type="ECO:0000256" key="3">
    <source>
        <dbReference type="ARBA" id="ARBA00022729"/>
    </source>
</evidence>
<evidence type="ECO:0000256" key="7">
    <source>
        <dbReference type="PIRSR" id="PIRSR640255-2"/>
    </source>
</evidence>
<feature type="region of interest" description="Disordered" evidence="9">
    <location>
        <begin position="754"/>
        <end position="829"/>
    </location>
</feature>
<feature type="binding site" evidence="7">
    <location>
        <position position="606"/>
    </location>
    <ligand>
        <name>Mg(2+)</name>
        <dbReference type="ChEBI" id="CHEBI:18420"/>
        <note>catalytic</note>
    </ligand>
</feature>
<evidence type="ECO:0000313" key="12">
    <source>
        <dbReference type="EMBL" id="RDY67460.1"/>
    </source>
</evidence>
<dbReference type="PANTHER" id="PTHR13966">
    <property type="entry name" value="ENDONUCLEASE RELATED"/>
    <property type="match status" value="1"/>
</dbReference>
<keyword evidence="4 8" id="KW-0378">Hydrolase</keyword>
<dbReference type="GO" id="GO:0046872">
    <property type="term" value="F:metal ion binding"/>
    <property type="evidence" value="ECO:0007669"/>
    <property type="project" value="UniProtKB-KW"/>
</dbReference>
<keyword evidence="5 8" id="KW-0720">Serine protease</keyword>
<evidence type="ECO:0000256" key="2">
    <source>
        <dbReference type="ARBA" id="ARBA00022670"/>
    </source>
</evidence>
<dbReference type="PRINTS" id="PR00839">
    <property type="entry name" value="V8PROTEASE"/>
</dbReference>
<feature type="region of interest" description="Disordered" evidence="9">
    <location>
        <begin position="356"/>
        <end position="379"/>
    </location>
</feature>
<gene>
    <name evidence="12" type="ORF">DX912_09310</name>
</gene>
<evidence type="ECO:0000256" key="1">
    <source>
        <dbReference type="ARBA" id="ARBA00008764"/>
    </source>
</evidence>
<keyword evidence="3" id="KW-0732">Signal</keyword>
<dbReference type="InterPro" id="IPR009003">
    <property type="entry name" value="Peptidase_S1_PA"/>
</dbReference>
<dbReference type="InterPro" id="IPR044929">
    <property type="entry name" value="DNA/RNA_non-sp_Endonuclease_sf"/>
</dbReference>
<dbReference type="RefSeq" id="WP_115842227.1">
    <property type="nucleotide sequence ID" value="NZ_CP183976.1"/>
</dbReference>
<dbReference type="GO" id="GO:0008236">
    <property type="term" value="F:serine-type peptidase activity"/>
    <property type="evidence" value="ECO:0007669"/>
    <property type="project" value="UniProtKB-KW"/>
</dbReference>
<dbReference type="Gene3D" id="2.40.10.10">
    <property type="entry name" value="Trypsin-like serine proteases"/>
    <property type="match status" value="2"/>
</dbReference>
<evidence type="ECO:0000313" key="13">
    <source>
        <dbReference type="Proteomes" id="UP000256829"/>
    </source>
</evidence>
<dbReference type="InterPro" id="IPR043504">
    <property type="entry name" value="Peptidase_S1_PA_chymotrypsin"/>
</dbReference>
<evidence type="ECO:0000259" key="11">
    <source>
        <dbReference type="SMART" id="SM00892"/>
    </source>
</evidence>
<sequence length="829" mass="91383">MATERIEKAALRRLNQPDTVAQVTNSITAVRNGVPLAAEWDQQRLEDRLAAKAQLTKTESRTIARTVARGREAIERTTARARGAREAMAPVALPRPAEVPEKIWGSTFDFIQVGFLDLGVLTARAVARVAYLDGRPQGSGFMVSNRLFLTNNHVIPTPESADALCIEFDYQTDARGNRMPVSRFQLDPNAFFLTDERDDLDYTLIAVGERLEGAFTLEAFGYCALSSSRDKHALGEFVNIVQHPDGRLKELVLRENRLVARESHVLHYIADTEPGSSGSPVFNDQWQVVALHHWGGPWRQTVGADGQPLQTDVNEGIRISVILEDLRQKGAALPHIERDLLENALSLAEIKPVPAPVASAPATSETDHREPQIDADGRATWRIPLELSVQLPNMARASTPPPPPPKPELPPALGPEASGRPDEDYGRRSGYKPKFIRGHEIPLPALSDAMRALAAPNLQAEPGDDDFELRYHHFSVVMNGHRRLAFYTACNIDGRNAKKINRKTGDIRPMTAADVGNESMEGAEGSETWYKDARIALDQQTNQALYDAQQVAGFGTRDAGRLGRILQRGHLVRRMDPSWGDDALALKADADTFHFTNCVPQLGFFNQGNAKGLDLPNSGNGRLWRALEDHVLGNAVAEDQRVNCFTGPVLDEDDPDYRTVQVPMRFWKVVVWAEKGTLRSLAMQADQTPVLEAIHALPEGATDREAMDELDAVQDFLSTVEEIEALTGLDFGQDVRDADIRAGSRDEKVASRIDIPLNPAAAKKRVGRAKTASKKAPRQATRKPSRKAASKPATRADSKTSRTKKTATSRAVPKTDRSRRSATKTARKR</sequence>
<dbReference type="PANTHER" id="PTHR13966:SF5">
    <property type="entry name" value="ENDONUCLEASE G, MITOCHONDRIAL"/>
    <property type="match status" value="1"/>
</dbReference>